<accession>A0ACB8EYK4</accession>
<protein>
    <submittedName>
        <fullName evidence="1">Uncharacterized protein</fullName>
    </submittedName>
</protein>
<reference evidence="1" key="1">
    <citation type="submission" date="2021-08" db="EMBL/GenBank/DDBJ databases">
        <title>The first chromosome-level gecko genome reveals the dynamic sex chromosomes of Neotropical dwarf geckos (Sphaerodactylidae: Sphaerodactylus).</title>
        <authorList>
            <person name="Pinto B.J."/>
            <person name="Keating S.E."/>
            <person name="Gamble T."/>
        </authorList>
    </citation>
    <scope>NUCLEOTIDE SEQUENCE</scope>
    <source>
        <strain evidence="1">TG3544</strain>
    </source>
</reference>
<keyword evidence="2" id="KW-1185">Reference proteome</keyword>
<proteinExistence type="predicted"/>
<dbReference type="Proteomes" id="UP000827872">
    <property type="component" value="Linkage Group LG12"/>
</dbReference>
<gene>
    <name evidence="1" type="ORF">K3G42_008098</name>
</gene>
<name>A0ACB8EYK4_9SAUR</name>
<dbReference type="EMBL" id="CM037625">
    <property type="protein sequence ID" value="KAH7997780.1"/>
    <property type="molecule type" value="Genomic_DNA"/>
</dbReference>
<comment type="caution">
    <text evidence="1">The sequence shown here is derived from an EMBL/GenBank/DDBJ whole genome shotgun (WGS) entry which is preliminary data.</text>
</comment>
<organism evidence="1 2">
    <name type="scientific">Sphaerodactylus townsendi</name>
    <dbReference type="NCBI Taxonomy" id="933632"/>
    <lineage>
        <taxon>Eukaryota</taxon>
        <taxon>Metazoa</taxon>
        <taxon>Chordata</taxon>
        <taxon>Craniata</taxon>
        <taxon>Vertebrata</taxon>
        <taxon>Euteleostomi</taxon>
        <taxon>Lepidosauria</taxon>
        <taxon>Squamata</taxon>
        <taxon>Bifurcata</taxon>
        <taxon>Gekkota</taxon>
        <taxon>Sphaerodactylidae</taxon>
        <taxon>Sphaerodactylus</taxon>
    </lineage>
</organism>
<evidence type="ECO:0000313" key="1">
    <source>
        <dbReference type="EMBL" id="KAH7997780.1"/>
    </source>
</evidence>
<evidence type="ECO:0000313" key="2">
    <source>
        <dbReference type="Proteomes" id="UP000827872"/>
    </source>
</evidence>
<sequence length="143" mass="16609">MKMSLFEFLFIFLYSQNEFCLSAKVIYGWGRMKINKTYMNLSEPHSHTALEAKRSVDTNGKTHDFHEIGYWFYHRHCHLRRILNIGDGRNLGEFVSVGIEKTIRLATHRNIALLTLFAEDLPMPSFKVVQESPRMEVGVGVKC</sequence>